<dbReference type="CDD" id="cd00761">
    <property type="entry name" value="Glyco_tranf_GTA_type"/>
    <property type="match status" value="1"/>
</dbReference>
<organism evidence="2">
    <name type="scientific">marine sediment metagenome</name>
    <dbReference type="NCBI Taxonomy" id="412755"/>
    <lineage>
        <taxon>unclassified sequences</taxon>
        <taxon>metagenomes</taxon>
        <taxon>ecological metagenomes</taxon>
    </lineage>
</organism>
<dbReference type="Gene3D" id="3.90.550.10">
    <property type="entry name" value="Spore Coat Polysaccharide Biosynthesis Protein SpsA, Chain A"/>
    <property type="match status" value="1"/>
</dbReference>
<accession>A0A0F9I875</accession>
<gene>
    <name evidence="2" type="ORF">LCGC14_1611170</name>
</gene>
<evidence type="ECO:0000259" key="1">
    <source>
        <dbReference type="Pfam" id="PF00535"/>
    </source>
</evidence>
<evidence type="ECO:0000313" key="2">
    <source>
        <dbReference type="EMBL" id="KKM23831.1"/>
    </source>
</evidence>
<sequence>MKLTGLFNIRNTTEAMFTWVECVVLMLPLVDRLIINDGGSTDGTLEACHELARAFPKIEVTEYPHHKGTHWQGLDEPWERALHLVDGGWVLSMGADGYLHPRDHDRFLKGIQWADVAGFNSLRQPLITTSCWKYNPEAYVYHTVRAFRYFSDLQSRDGGDCFHREGVDPQRQGFTSHNLPPECRCPIQLQHLHNCFPVGDVVRARQHAEFYAIGHEVRAKSYRRAQETLDNGLRVYPEPPQISPNVPEIFHALIGQETYQIRESLMDSTWLAELGLDVG</sequence>
<dbReference type="InterPro" id="IPR001173">
    <property type="entry name" value="Glyco_trans_2-like"/>
</dbReference>
<protein>
    <recommendedName>
        <fullName evidence="1">Glycosyltransferase 2-like domain-containing protein</fullName>
    </recommendedName>
</protein>
<comment type="caution">
    <text evidence="2">The sequence shown here is derived from an EMBL/GenBank/DDBJ whole genome shotgun (WGS) entry which is preliminary data.</text>
</comment>
<dbReference type="EMBL" id="LAZR01013045">
    <property type="protein sequence ID" value="KKM23831.1"/>
    <property type="molecule type" value="Genomic_DNA"/>
</dbReference>
<proteinExistence type="predicted"/>
<dbReference type="AlphaFoldDB" id="A0A0F9I875"/>
<feature type="domain" description="Glycosyltransferase 2-like" evidence="1">
    <location>
        <begin position="30"/>
        <end position="147"/>
    </location>
</feature>
<name>A0A0F9I875_9ZZZZ</name>
<reference evidence="2" key="1">
    <citation type="journal article" date="2015" name="Nature">
        <title>Complex archaea that bridge the gap between prokaryotes and eukaryotes.</title>
        <authorList>
            <person name="Spang A."/>
            <person name="Saw J.H."/>
            <person name="Jorgensen S.L."/>
            <person name="Zaremba-Niedzwiedzka K."/>
            <person name="Martijn J."/>
            <person name="Lind A.E."/>
            <person name="van Eijk R."/>
            <person name="Schleper C."/>
            <person name="Guy L."/>
            <person name="Ettema T.J."/>
        </authorList>
    </citation>
    <scope>NUCLEOTIDE SEQUENCE</scope>
</reference>
<dbReference type="SUPFAM" id="SSF53448">
    <property type="entry name" value="Nucleotide-diphospho-sugar transferases"/>
    <property type="match status" value="1"/>
</dbReference>
<dbReference type="InterPro" id="IPR029044">
    <property type="entry name" value="Nucleotide-diphossugar_trans"/>
</dbReference>
<dbReference type="Pfam" id="PF00535">
    <property type="entry name" value="Glycos_transf_2"/>
    <property type="match status" value="1"/>
</dbReference>